<dbReference type="PANTHER" id="PTHR47357:SF1">
    <property type="entry name" value="SPINDLE POLE BODY COMPONENT 110"/>
    <property type="match status" value="1"/>
</dbReference>
<organism evidence="3">
    <name type="scientific">Talaromyces marneffei PM1</name>
    <dbReference type="NCBI Taxonomy" id="1077442"/>
    <lineage>
        <taxon>Eukaryota</taxon>
        <taxon>Fungi</taxon>
        <taxon>Dikarya</taxon>
        <taxon>Ascomycota</taxon>
        <taxon>Pezizomycotina</taxon>
        <taxon>Eurotiomycetes</taxon>
        <taxon>Eurotiomycetidae</taxon>
        <taxon>Eurotiales</taxon>
        <taxon>Trichocomaceae</taxon>
        <taxon>Talaromyces</taxon>
        <taxon>Talaromyces sect. Talaromyces</taxon>
    </lineage>
</organism>
<evidence type="ECO:0000313" key="3">
    <source>
        <dbReference type="EMBL" id="KFX42442.1"/>
    </source>
</evidence>
<dbReference type="EMBL" id="JPOX01000044">
    <property type="protein sequence ID" value="KFX42442.1"/>
    <property type="molecule type" value="Genomic_DNA"/>
</dbReference>
<dbReference type="GO" id="GO:0005200">
    <property type="term" value="F:structural constituent of cytoskeleton"/>
    <property type="evidence" value="ECO:0007669"/>
    <property type="project" value="TreeGrafter"/>
</dbReference>
<dbReference type="GO" id="GO:0005856">
    <property type="term" value="C:cytoskeleton"/>
    <property type="evidence" value="ECO:0007669"/>
    <property type="project" value="TreeGrafter"/>
</dbReference>
<feature type="region of interest" description="Disordered" evidence="2">
    <location>
        <begin position="547"/>
        <end position="573"/>
    </location>
</feature>
<sequence>MANKKEKKQAKDEKVQRRRESRAKRRGSSSSDDDSSRSSTVNGAVTDVTQWDQEIDRPLRGNVDKIVALRETFQNLSDFVGVLSHLKLNAANAADVFRPEIELKAENERLQRTLTEIQKAVETQRIQELEQKCQSLEDNRVKLQQLQQEAEEARQQLDADRHAITIQRQEMKNELEEKKKELRSDFLNQLDKEKRTHLKVLSLSQDSENKLKRLNEKLKADQTEAEKRAKDLGEGNETLMATIRALRSELDKEKSRFSIQSKGIDYYRAEFTKLNRKLEKLVYDFITGPLNDEQIRAVEADGLEEQEIFKFVPTRDSDVARYLWRRGAQACITKQLCDRLWKSYPCDSVPGLADPESLKIVFDTFSQKYASVNPEKESMWRIMTREILESFSTQPASTQNPYEDIVLSISRMLRPIIHPSKTKTFESRLTEIVANATVLWSAAQKDTCRIWVSVNPPNDADGDGQWEAGSLKGIEPVQIQGDISIKHARFLCLFPLVVVMGGSGDEIVCSGQALFSDCVAFALGHHEKQESARLLAEQQRELRYNHRKNSMNSHSTIPAQSRAQDLPGGRPEP</sequence>
<feature type="compositionally biased region" description="Basic residues" evidence="2">
    <location>
        <begin position="16"/>
        <end position="27"/>
    </location>
</feature>
<gene>
    <name evidence="3" type="ORF">GQ26_0440180</name>
</gene>
<dbReference type="PANTHER" id="PTHR47357">
    <property type="entry name" value="COP1-INTERACTIVE PROTEIN 1"/>
    <property type="match status" value="1"/>
</dbReference>
<feature type="coiled-coil region" evidence="1">
    <location>
        <begin position="100"/>
        <end position="256"/>
    </location>
</feature>
<feature type="compositionally biased region" description="Polar residues" evidence="2">
    <location>
        <begin position="550"/>
        <end position="563"/>
    </location>
</feature>
<dbReference type="HOGENOM" id="CLU_526977_0_0_1"/>
<dbReference type="eggNOG" id="ENOG502RMZW">
    <property type="taxonomic scope" value="Eukaryota"/>
</dbReference>
<feature type="compositionally biased region" description="Polar residues" evidence="2">
    <location>
        <begin position="40"/>
        <end position="49"/>
    </location>
</feature>
<keyword evidence="1" id="KW-0175">Coiled coil</keyword>
<accession>A0A093UQ90</accession>
<comment type="caution">
    <text evidence="3">The sequence shown here is derived from an EMBL/GenBank/DDBJ whole genome shotgun (WGS) entry which is preliminary data.</text>
</comment>
<proteinExistence type="predicted"/>
<reference evidence="3" key="2">
    <citation type="journal article" date="2014" name="PLoS Genet.">
        <title>Signature gene expression reveals novel clues to the molecular mechanisms of dimorphic transition in Penicillium marneffei.</title>
        <authorList>
            <person name="Yang E."/>
            <person name="Wang G."/>
            <person name="Cai J."/>
            <person name="Woo P.C."/>
            <person name="Lau S.K."/>
            <person name="Yuen K.-Y."/>
            <person name="Chow W.-N."/>
            <person name="Lin X."/>
        </authorList>
    </citation>
    <scope>NUCLEOTIDE SEQUENCE</scope>
    <source>
        <strain evidence="3">PM1</strain>
    </source>
</reference>
<feature type="region of interest" description="Disordered" evidence="2">
    <location>
        <begin position="1"/>
        <end position="49"/>
    </location>
</feature>
<protein>
    <submittedName>
        <fullName evidence="3">Lamin-1</fullName>
    </submittedName>
</protein>
<reference key="1">
    <citation type="journal article" date="2014" name="PLoS Genet.">
        <title>Signature Gene Expression Reveals Novel Clues to the Molecular Mechanisms of Dimorphic Transition in Penicillium marneffei.</title>
        <authorList>
            <person name="Yang E."/>
            <person name="Wang G."/>
            <person name="Cai J."/>
            <person name="Woo P.C."/>
            <person name="Lau S.K."/>
            <person name="Yuen K.-Y."/>
            <person name="Chow W.-N."/>
            <person name="Lin X."/>
        </authorList>
    </citation>
    <scope>NUCLEOTIDE SEQUENCE [LARGE SCALE GENOMIC DNA]</scope>
    <source>
        <strain>PM1</strain>
    </source>
</reference>
<name>A0A093UQ90_TALMA</name>
<evidence type="ECO:0000256" key="1">
    <source>
        <dbReference type="SAM" id="Coils"/>
    </source>
</evidence>
<evidence type="ECO:0000256" key="2">
    <source>
        <dbReference type="SAM" id="MobiDB-lite"/>
    </source>
</evidence>
<dbReference type="AlphaFoldDB" id="A0A093UQ90"/>